<organism evidence="1 2">
    <name type="scientific">Aristolochia fimbriata</name>
    <name type="common">White veined hardy Dutchman's pipe vine</name>
    <dbReference type="NCBI Taxonomy" id="158543"/>
    <lineage>
        <taxon>Eukaryota</taxon>
        <taxon>Viridiplantae</taxon>
        <taxon>Streptophyta</taxon>
        <taxon>Embryophyta</taxon>
        <taxon>Tracheophyta</taxon>
        <taxon>Spermatophyta</taxon>
        <taxon>Magnoliopsida</taxon>
        <taxon>Magnoliidae</taxon>
        <taxon>Piperales</taxon>
        <taxon>Aristolochiaceae</taxon>
        <taxon>Aristolochia</taxon>
    </lineage>
</organism>
<name>A0AAV7DTT9_ARIFI</name>
<protein>
    <submittedName>
        <fullName evidence="1">Uncharacterized protein</fullName>
    </submittedName>
</protein>
<accession>A0AAV7DTT9</accession>
<comment type="caution">
    <text evidence="1">The sequence shown here is derived from an EMBL/GenBank/DDBJ whole genome shotgun (WGS) entry which is preliminary data.</text>
</comment>
<evidence type="ECO:0000313" key="1">
    <source>
        <dbReference type="EMBL" id="KAG9438378.1"/>
    </source>
</evidence>
<gene>
    <name evidence="1" type="ORF">H6P81_021681</name>
</gene>
<dbReference type="Proteomes" id="UP000825729">
    <property type="component" value="Unassembled WGS sequence"/>
</dbReference>
<proteinExistence type="predicted"/>
<dbReference type="AlphaFoldDB" id="A0AAV7DTT9"/>
<evidence type="ECO:0000313" key="2">
    <source>
        <dbReference type="Proteomes" id="UP000825729"/>
    </source>
</evidence>
<sequence>MASSASVAGFGVPAAGPERSPYRMARPALLAVQNHAGSCNLRSQRTEDGFAELLSPRGITDHYPDSACRSLVRFFALHRIKTHALTQRAGPSNSRRFHFLRTRTPRRRYLTRQLYSTARVDARRWYPSFAAGTAGLSNPIRSPNLDAPCPVSAQQVLSPLVFPVSAHFTAHRNSSALPYKRWFCHPLYPLNTKDLTAFENRLRAAPNHSG</sequence>
<dbReference type="EMBL" id="JAINDJ010000125">
    <property type="protein sequence ID" value="KAG9438378.1"/>
    <property type="molecule type" value="Genomic_DNA"/>
</dbReference>
<keyword evidence="2" id="KW-1185">Reference proteome</keyword>
<reference evidence="1 2" key="1">
    <citation type="submission" date="2021-07" db="EMBL/GenBank/DDBJ databases">
        <title>The Aristolochia fimbriata genome: insights into angiosperm evolution, floral development and chemical biosynthesis.</title>
        <authorList>
            <person name="Jiao Y."/>
        </authorList>
    </citation>
    <scope>NUCLEOTIDE SEQUENCE [LARGE SCALE GENOMIC DNA]</scope>
    <source>
        <strain evidence="1">IBCAS-2021</strain>
        <tissue evidence="1">Leaf</tissue>
    </source>
</reference>